<protein>
    <submittedName>
        <fullName evidence="1">Uncharacterized protein</fullName>
    </submittedName>
</protein>
<name>C6M352_NEISI</name>
<dbReference type="AlphaFoldDB" id="C6M352"/>
<comment type="caution">
    <text evidence="1">The sequence shown here is derived from an EMBL/GenBank/DDBJ whole genome shotgun (WGS) entry which is preliminary data.</text>
</comment>
<sequence>MTKPIFHYILSNRENNKLHELSRFRRPYVAYVIQCHVVYFQNLTQIRICLIS</sequence>
<organism evidence="1 2">
    <name type="scientific">Neisseria sicca ATCC 29256</name>
    <dbReference type="NCBI Taxonomy" id="547045"/>
    <lineage>
        <taxon>Bacteria</taxon>
        <taxon>Pseudomonadati</taxon>
        <taxon>Pseudomonadota</taxon>
        <taxon>Betaproteobacteria</taxon>
        <taxon>Neisseriales</taxon>
        <taxon>Neisseriaceae</taxon>
        <taxon>Neisseria</taxon>
    </lineage>
</organism>
<dbReference type="Proteomes" id="UP000005365">
    <property type="component" value="Unassembled WGS sequence"/>
</dbReference>
<proteinExistence type="predicted"/>
<evidence type="ECO:0000313" key="2">
    <source>
        <dbReference type="Proteomes" id="UP000005365"/>
    </source>
</evidence>
<dbReference type="EMBL" id="ACKO02000004">
    <property type="protein sequence ID" value="EET45316.1"/>
    <property type="molecule type" value="Genomic_DNA"/>
</dbReference>
<evidence type="ECO:0000313" key="1">
    <source>
        <dbReference type="EMBL" id="EET45316.1"/>
    </source>
</evidence>
<accession>C6M352</accession>
<keyword evidence="2" id="KW-1185">Reference proteome</keyword>
<gene>
    <name evidence="1" type="ORF">NEISICOT_00943</name>
</gene>
<reference evidence="1" key="1">
    <citation type="submission" date="2009-07" db="EMBL/GenBank/DDBJ databases">
        <authorList>
            <person name="Weinstock G."/>
            <person name="Sodergren E."/>
            <person name="Clifton S."/>
            <person name="Fulton L."/>
            <person name="Fulton B."/>
            <person name="Courtney L."/>
            <person name="Fronick C."/>
            <person name="Harrison M."/>
            <person name="Strong C."/>
            <person name="Farmer C."/>
            <person name="Delahaunty K."/>
            <person name="Markovic C."/>
            <person name="Hall O."/>
            <person name="Minx P."/>
            <person name="Tomlinson C."/>
            <person name="Mitreva M."/>
            <person name="Nelson J."/>
            <person name="Hou S."/>
            <person name="Wollam A."/>
            <person name="Pepin K.H."/>
            <person name="Johnson M."/>
            <person name="Bhonagiri V."/>
            <person name="Nash W.E."/>
            <person name="Warren W."/>
            <person name="Chinwalla A."/>
            <person name="Mardis E.R."/>
            <person name="Wilson R.K."/>
        </authorList>
    </citation>
    <scope>NUCLEOTIDE SEQUENCE [LARGE SCALE GENOMIC DNA]</scope>
    <source>
        <strain evidence="1">ATCC 29256</strain>
    </source>
</reference>